<dbReference type="Gene3D" id="3.40.50.620">
    <property type="entry name" value="HUPs"/>
    <property type="match status" value="1"/>
</dbReference>
<keyword evidence="8 12" id="KW-0030">Aminoacyl-tRNA synthetase</keyword>
<dbReference type="STRING" id="205917.A0A4Y9YWE5"/>
<dbReference type="PANTHER" id="PTHR43326:SF1">
    <property type="entry name" value="METHIONINE--TRNA LIGASE, MITOCHONDRIAL"/>
    <property type="match status" value="1"/>
</dbReference>
<evidence type="ECO:0000256" key="2">
    <source>
        <dbReference type="ARBA" id="ARBA00005594"/>
    </source>
</evidence>
<feature type="domain" description="Methionyl-tRNA synthetase anticodon-binding" evidence="14">
    <location>
        <begin position="478"/>
        <end position="573"/>
    </location>
</feature>
<dbReference type="SUPFAM" id="SSF52374">
    <property type="entry name" value="Nucleotidylyl transferase"/>
    <property type="match status" value="1"/>
</dbReference>
<dbReference type="CDD" id="cd00814">
    <property type="entry name" value="MetRS_core"/>
    <property type="match status" value="1"/>
</dbReference>
<name>A0A4Y9YWE5_9AGAM</name>
<gene>
    <name evidence="15" type="ORF">EVG20_g4180</name>
</gene>
<dbReference type="AlphaFoldDB" id="A0A4Y9YWE5"/>
<dbReference type="InterPro" id="IPR041872">
    <property type="entry name" value="Anticodon_Met"/>
</dbReference>
<dbReference type="NCBIfam" id="TIGR00398">
    <property type="entry name" value="metG"/>
    <property type="match status" value="1"/>
</dbReference>
<comment type="catalytic activity">
    <reaction evidence="10">
        <text>tRNA(Met) + L-methionine + ATP = L-methionyl-tRNA(Met) + AMP + diphosphate</text>
        <dbReference type="Rhea" id="RHEA:13481"/>
        <dbReference type="Rhea" id="RHEA-COMP:9667"/>
        <dbReference type="Rhea" id="RHEA-COMP:9698"/>
        <dbReference type="ChEBI" id="CHEBI:30616"/>
        <dbReference type="ChEBI" id="CHEBI:33019"/>
        <dbReference type="ChEBI" id="CHEBI:57844"/>
        <dbReference type="ChEBI" id="CHEBI:78442"/>
        <dbReference type="ChEBI" id="CHEBI:78530"/>
        <dbReference type="ChEBI" id="CHEBI:456215"/>
        <dbReference type="EC" id="6.1.1.10"/>
    </reaction>
</comment>
<evidence type="ECO:0000256" key="10">
    <source>
        <dbReference type="ARBA" id="ARBA00047364"/>
    </source>
</evidence>
<dbReference type="EMBL" id="SEOQ01000208">
    <property type="protein sequence ID" value="TFY66916.1"/>
    <property type="molecule type" value="Genomic_DNA"/>
</dbReference>
<evidence type="ECO:0000256" key="4">
    <source>
        <dbReference type="ARBA" id="ARBA00022598"/>
    </source>
</evidence>
<evidence type="ECO:0000313" key="15">
    <source>
        <dbReference type="EMBL" id="TFY66916.1"/>
    </source>
</evidence>
<evidence type="ECO:0000259" key="13">
    <source>
        <dbReference type="Pfam" id="PF09334"/>
    </source>
</evidence>
<dbReference type="InterPro" id="IPR014758">
    <property type="entry name" value="Met-tRNA_synth"/>
</dbReference>
<dbReference type="GO" id="GO:0005739">
    <property type="term" value="C:mitochondrion"/>
    <property type="evidence" value="ECO:0007669"/>
    <property type="project" value="UniProtKB-ARBA"/>
</dbReference>
<evidence type="ECO:0000256" key="9">
    <source>
        <dbReference type="ARBA" id="ARBA00030904"/>
    </source>
</evidence>
<dbReference type="PROSITE" id="PS00178">
    <property type="entry name" value="AA_TRNA_LIGASE_I"/>
    <property type="match status" value="1"/>
</dbReference>
<proteinExistence type="inferred from homology"/>
<keyword evidence="16" id="KW-1185">Reference proteome</keyword>
<dbReference type="GO" id="GO:0005524">
    <property type="term" value="F:ATP binding"/>
    <property type="evidence" value="ECO:0007669"/>
    <property type="project" value="UniProtKB-KW"/>
</dbReference>
<dbReference type="InterPro" id="IPR014729">
    <property type="entry name" value="Rossmann-like_a/b/a_fold"/>
</dbReference>
<dbReference type="InterPro" id="IPR015413">
    <property type="entry name" value="Methionyl/Leucyl_tRNA_Synth"/>
</dbReference>
<dbReference type="EC" id="6.1.1.10" evidence="3"/>
<dbReference type="InterPro" id="IPR023457">
    <property type="entry name" value="Met-tRNA_synth_2"/>
</dbReference>
<keyword evidence="6 12" id="KW-0067">ATP-binding</keyword>
<dbReference type="InterPro" id="IPR033911">
    <property type="entry name" value="MetRS_core"/>
</dbReference>
<dbReference type="FunFam" id="2.170.220.10:FF:000001">
    <property type="entry name" value="methionine--tRNA ligase, mitochondrial"/>
    <property type="match status" value="1"/>
</dbReference>
<accession>A0A4Y9YWE5</accession>
<dbReference type="PRINTS" id="PR01041">
    <property type="entry name" value="TRNASYNTHMET"/>
</dbReference>
<dbReference type="GO" id="GO:0004825">
    <property type="term" value="F:methionine-tRNA ligase activity"/>
    <property type="evidence" value="ECO:0007669"/>
    <property type="project" value="UniProtKB-EC"/>
</dbReference>
<dbReference type="Proteomes" id="UP000298327">
    <property type="component" value="Unassembled WGS sequence"/>
</dbReference>
<comment type="caution">
    <text evidence="15">The sequence shown here is derived from an EMBL/GenBank/DDBJ whole genome shotgun (WGS) entry which is preliminary data.</text>
</comment>
<evidence type="ECO:0000256" key="7">
    <source>
        <dbReference type="ARBA" id="ARBA00022917"/>
    </source>
</evidence>
<evidence type="ECO:0000256" key="5">
    <source>
        <dbReference type="ARBA" id="ARBA00022741"/>
    </source>
</evidence>
<dbReference type="GO" id="GO:0006431">
    <property type="term" value="P:methionyl-tRNA aminoacylation"/>
    <property type="evidence" value="ECO:0007669"/>
    <property type="project" value="InterPro"/>
</dbReference>
<reference evidence="15 16" key="1">
    <citation type="submission" date="2019-02" db="EMBL/GenBank/DDBJ databases">
        <title>Genome sequencing of the rare red list fungi Dentipellis fragilis.</title>
        <authorList>
            <person name="Buettner E."/>
            <person name="Kellner H."/>
        </authorList>
    </citation>
    <scope>NUCLEOTIDE SEQUENCE [LARGE SCALE GENOMIC DNA]</scope>
    <source>
        <strain evidence="15 16">DSM 105465</strain>
    </source>
</reference>
<evidence type="ECO:0000256" key="3">
    <source>
        <dbReference type="ARBA" id="ARBA00012838"/>
    </source>
</evidence>
<protein>
    <recommendedName>
        <fullName evidence="11">Probable methionine--tRNA ligase, mitochondrial</fullName>
        <ecNumber evidence="3">6.1.1.10</ecNumber>
    </recommendedName>
    <alternativeName>
        <fullName evidence="9">Methionyl-tRNA synthetase</fullName>
    </alternativeName>
</protein>
<evidence type="ECO:0000256" key="1">
    <source>
        <dbReference type="ARBA" id="ARBA00004496"/>
    </source>
</evidence>
<evidence type="ECO:0000313" key="16">
    <source>
        <dbReference type="Proteomes" id="UP000298327"/>
    </source>
</evidence>
<dbReference type="InterPro" id="IPR001412">
    <property type="entry name" value="aa-tRNA-synth_I_CS"/>
</dbReference>
<comment type="subcellular location">
    <subcellularLocation>
        <location evidence="1">Cytoplasm</location>
    </subcellularLocation>
</comment>
<keyword evidence="5 12" id="KW-0547">Nucleotide-binding</keyword>
<dbReference type="Pfam" id="PF19303">
    <property type="entry name" value="Anticodon_3"/>
    <property type="match status" value="1"/>
</dbReference>
<keyword evidence="4 12" id="KW-0436">Ligase</keyword>
<dbReference type="PANTHER" id="PTHR43326">
    <property type="entry name" value="METHIONYL-TRNA SYNTHETASE"/>
    <property type="match status" value="1"/>
</dbReference>
<evidence type="ECO:0000256" key="11">
    <source>
        <dbReference type="ARBA" id="ARBA00068817"/>
    </source>
</evidence>
<organism evidence="15 16">
    <name type="scientific">Dentipellis fragilis</name>
    <dbReference type="NCBI Taxonomy" id="205917"/>
    <lineage>
        <taxon>Eukaryota</taxon>
        <taxon>Fungi</taxon>
        <taxon>Dikarya</taxon>
        <taxon>Basidiomycota</taxon>
        <taxon>Agaricomycotina</taxon>
        <taxon>Agaricomycetes</taxon>
        <taxon>Russulales</taxon>
        <taxon>Hericiaceae</taxon>
        <taxon>Dentipellis</taxon>
    </lineage>
</organism>
<dbReference type="Gene3D" id="1.10.730.10">
    <property type="entry name" value="Isoleucyl-tRNA Synthetase, Domain 1"/>
    <property type="match status" value="1"/>
</dbReference>
<comment type="similarity">
    <text evidence="2 12">Belongs to the class-I aminoacyl-tRNA synthetase family.</text>
</comment>
<evidence type="ECO:0000256" key="12">
    <source>
        <dbReference type="RuleBase" id="RU363039"/>
    </source>
</evidence>
<evidence type="ECO:0000256" key="6">
    <source>
        <dbReference type="ARBA" id="ARBA00022840"/>
    </source>
</evidence>
<sequence length="599" mass="67995">MHIARPGQLCLRPRHPVQLRLFHTLLYIPLQIHGGSSTHPPMLCWLHRSNRLISTNTRLLYRRYSSVEQVLEKPFYVTTPIFYPNAVPHIGHLYTIVTADIIARHARLTRPDRPVYFMTGTDEHGLKIQKAAKEKGLEPSVFCDQLSEHFRALAEKADTSHTRFLRTTEQAHHEAVQDVWRKLDAKGLIYKGSHQGWYSISDECFYTDSQIKRVDTPVGPSVVSIETGSTVEWMEEENYKFRLSAFRDALLERYQTDARVIFPPHQHSVVLDMLSSPLEDLSISRPRSRLHWGIPVPNDPDHTMYVWFDALTVYLTATGYPWGKNSAKDVMSAWPPNLQIIGKDIVRFHAIYFPAMLLALDFPLPQRLLAHSHWTVNRLKMSKSIGNVADPIQAIDIYGVDLVRYYLARVGGHFKNDVDWSIEQLEKFTFELQSLLGNFYLRINSAAIRKRLPQGAPASSSSILESCRDLPELRDIVSDLVRLSLDVDAHLSELRVADALDEIIKQLQAANQMLTVTEPWSKNTPSEKVEQICALSLELLRICGILLQPFTPSKATQLLDALGVPADKRGWTQAGFCGGPIGSVQPSVKLFQPRPPVPE</sequence>
<keyword evidence="7 12" id="KW-0648">Protein biosynthesis</keyword>
<dbReference type="InterPro" id="IPR009080">
    <property type="entry name" value="tRNAsynth_Ia_anticodon-bd"/>
</dbReference>
<dbReference type="Gene3D" id="2.170.220.10">
    <property type="match status" value="1"/>
</dbReference>
<evidence type="ECO:0000256" key="8">
    <source>
        <dbReference type="ARBA" id="ARBA00023146"/>
    </source>
</evidence>
<feature type="domain" description="Methionyl/Leucyl tRNA synthetase" evidence="13">
    <location>
        <begin position="75"/>
        <end position="442"/>
    </location>
</feature>
<dbReference type="OrthoDB" id="24670at2759"/>
<evidence type="ECO:0000259" key="14">
    <source>
        <dbReference type="Pfam" id="PF19303"/>
    </source>
</evidence>
<dbReference type="SUPFAM" id="SSF47323">
    <property type="entry name" value="Anticodon-binding domain of a subclass of class I aminoacyl-tRNA synthetases"/>
    <property type="match status" value="1"/>
</dbReference>
<dbReference type="Pfam" id="PF09334">
    <property type="entry name" value="tRNA-synt_1g"/>
    <property type="match status" value="1"/>
</dbReference>